<name>A0A429GPK2_9CREN</name>
<evidence type="ECO:0000256" key="3">
    <source>
        <dbReference type="ARBA" id="ARBA00022801"/>
    </source>
</evidence>
<comment type="similarity">
    <text evidence="1 5">Belongs to the peptidase S8 family.</text>
</comment>
<dbReference type="AlphaFoldDB" id="A0A429GPK2"/>
<dbReference type="PANTHER" id="PTHR43806:SF11">
    <property type="entry name" value="CEREVISIN-RELATED"/>
    <property type="match status" value="1"/>
</dbReference>
<organism evidence="7 8">
    <name type="scientific">Candidatus Methanodesulfokora washburnensis</name>
    <dbReference type="NCBI Taxonomy" id="2478471"/>
    <lineage>
        <taxon>Archaea</taxon>
        <taxon>Thermoproteota</taxon>
        <taxon>Candidatus Korarchaeia</taxon>
        <taxon>Candidatus Korarchaeia incertae sedis</taxon>
        <taxon>Candidatus Methanodesulfokora</taxon>
    </lineage>
</organism>
<keyword evidence="2 5" id="KW-0645">Protease</keyword>
<dbReference type="Pfam" id="PF00082">
    <property type="entry name" value="Peptidase_S8"/>
    <property type="match status" value="1"/>
</dbReference>
<dbReference type="PRINTS" id="PR00723">
    <property type="entry name" value="SUBTILISIN"/>
</dbReference>
<proteinExistence type="inferred from homology"/>
<gene>
    <name evidence="7" type="ORF">D6D85_05535</name>
</gene>
<sequence length="1262" mass="139910">MRRLLSFLLVLVLLIPSLSVVGEPYKIYSANQLSGSLVDKDMSKYSISRAAMNLTTGNFQVAVFLKDKKSITALSSALSEKGEKKLSSMVSTSRVVETKDGKYMIKVIAEAKKLPILDEMKEKGIILDYKVKPRPDMPNITALMGDKEETKKIAVDMIAAREVIRASEVNSMGYTGSGITVAVVDTGIDYSNPDLRDALEYYVGSYYQPLDGNYITVREPLVLDADEAQVLNMVDVSPNATGYIDLSGVTVVTYVPWEEDLDVSYTTGNTTAYVGSIPSKSGTYKFGIAYLYDLDWEWGIYYAYNVLMADPVTAGNYTLVVIDWNNDSNFNDEYSSGLYYTYDGERITYYDANGNGKYDVGDVSLGVVGGFFYDIWWNFGYPGYFFPGWDLKGRYLSFFYDFYGHGTQCTGTIASRGTWSGLPGIAPEAKVMGIKGLWIGDVEIGMLWAAGFDVDQAGNIYYTGSPRADIISNSWGISTFFYDAFGFGYDLESMFENGLTTPGFLDPNFPGIPIVHAAGNGGPGYGTVTAPGTASAVITVGASTSFLTWPGGVFYDDIIGWSARGPSPLAEAKPDVVNIGAWAITVAPHYYGGYDVFGGTSMATPMTAGVVALMLQANPSLKGKPALIRSMIQSTAVDLKYDPFKQGSGRVDALNAVSLALRMAGTEPGTDKTVLIKTSTSSTKLKEMLSGAWEAQWGINIPIYMWWYGNPLPPVELNLTKLDFANPSGSLYLGIVGRRDVVPFSFSVTNPTSTGLSFTARAITYVPTGAPKTYSGLLDYHPGWRFIKWYIFDPSEFEGAELTKFSAAIDYSSFDYDNDYWEDLWPRLFVWYWDGTGTPTPYVNAFPIDYNYAVGTTEEVVVHDIAERVKALGSNYKIAVYVRAINYTSLSKVPFILRITNYKRVTDTSVKLSPSSGSIAPGGTVTITGKLTASTVVGPQQGYIELDFGSFKKYIPYTYGVYLPLYSVQYLTYTSPTDMLLYNPSSLNGAFDWWWRYESGDWRVYYVKLMNPAARGLFVDFKWTQDNSTLAIYTLNSIGMFAGGYWGTGVSEHWNLDGGTFLIESIADVTGKWKKEMIATPFVNTFDWYPIVYQQTGPGYYTIIVHQLVHGGKMIYEPIRGYVSVLSPYDLKRYMNPCNITMRKGETRPADFSWKLWAEAGVTYWGESAEIDAAYTSPLKITPDYWYTTSTLNKGYILNAYKDAGMVIDATNAVPGDYIAGAFFVTFHPDYKLFYKYYGAPYEDWISTGWFGEDWCPVHVPS</sequence>
<evidence type="ECO:0000256" key="4">
    <source>
        <dbReference type="ARBA" id="ARBA00022825"/>
    </source>
</evidence>
<dbReference type="OrthoDB" id="27270at2157"/>
<accession>A0A429GPK2</accession>
<keyword evidence="3 5" id="KW-0378">Hydrolase</keyword>
<dbReference type="InterPro" id="IPR023827">
    <property type="entry name" value="Peptidase_S8_Asp-AS"/>
</dbReference>
<dbReference type="GO" id="GO:0006508">
    <property type="term" value="P:proteolysis"/>
    <property type="evidence" value="ECO:0007669"/>
    <property type="project" value="UniProtKB-KW"/>
</dbReference>
<dbReference type="InterPro" id="IPR023828">
    <property type="entry name" value="Peptidase_S8_Ser-AS"/>
</dbReference>
<comment type="caution">
    <text evidence="7">The sequence shown here is derived from an EMBL/GenBank/DDBJ whole genome shotgun (WGS) entry which is preliminary data.</text>
</comment>
<dbReference type="Gene3D" id="3.40.50.200">
    <property type="entry name" value="Peptidase S8/S53 domain"/>
    <property type="match status" value="2"/>
</dbReference>
<dbReference type="PROSITE" id="PS00137">
    <property type="entry name" value="SUBTILASE_HIS"/>
    <property type="match status" value="1"/>
</dbReference>
<feature type="domain" description="Peptidase S8/S53" evidence="6">
    <location>
        <begin position="176"/>
        <end position="649"/>
    </location>
</feature>
<evidence type="ECO:0000256" key="1">
    <source>
        <dbReference type="ARBA" id="ARBA00011073"/>
    </source>
</evidence>
<dbReference type="PANTHER" id="PTHR43806">
    <property type="entry name" value="PEPTIDASE S8"/>
    <property type="match status" value="1"/>
</dbReference>
<dbReference type="PROSITE" id="PS00136">
    <property type="entry name" value="SUBTILASE_ASP"/>
    <property type="match status" value="1"/>
</dbReference>
<dbReference type="GO" id="GO:0004252">
    <property type="term" value="F:serine-type endopeptidase activity"/>
    <property type="evidence" value="ECO:0007669"/>
    <property type="project" value="InterPro"/>
</dbReference>
<keyword evidence="4 5" id="KW-0720">Serine protease</keyword>
<dbReference type="RefSeq" id="WP_125671034.1">
    <property type="nucleotide sequence ID" value="NZ_RCOS01000068.1"/>
</dbReference>
<dbReference type="EMBL" id="RCOS01000068">
    <property type="protein sequence ID" value="RSN75785.1"/>
    <property type="molecule type" value="Genomic_DNA"/>
</dbReference>
<dbReference type="Proteomes" id="UP000277582">
    <property type="component" value="Unassembled WGS sequence"/>
</dbReference>
<reference evidence="7 8" key="1">
    <citation type="submission" date="2018-10" db="EMBL/GenBank/DDBJ databases">
        <title>Co-occurring genomic capacity for anaerobic methane metabolism and dissimilatory sulfite reduction discovered in the Korarchaeota.</title>
        <authorList>
            <person name="Mckay L.J."/>
            <person name="Dlakic M."/>
            <person name="Fields M.W."/>
            <person name="Delmont T.O."/>
            <person name="Eren A.M."/>
            <person name="Jay Z.J."/>
            <person name="Klingelsmith K.B."/>
            <person name="Rusch D.B."/>
            <person name="Inskeep W.P."/>
        </authorList>
    </citation>
    <scope>NUCLEOTIDE SEQUENCE [LARGE SCALE GENOMIC DNA]</scope>
    <source>
        <strain evidence="7 8">MDKW</strain>
    </source>
</reference>
<dbReference type="PROSITE" id="PS51892">
    <property type="entry name" value="SUBTILASE"/>
    <property type="match status" value="1"/>
</dbReference>
<dbReference type="InterPro" id="IPR000209">
    <property type="entry name" value="Peptidase_S8/S53_dom"/>
</dbReference>
<dbReference type="InterPro" id="IPR036852">
    <property type="entry name" value="Peptidase_S8/S53_dom_sf"/>
</dbReference>
<evidence type="ECO:0000313" key="8">
    <source>
        <dbReference type="Proteomes" id="UP000277582"/>
    </source>
</evidence>
<keyword evidence="8" id="KW-1185">Reference proteome</keyword>
<dbReference type="InterPro" id="IPR022398">
    <property type="entry name" value="Peptidase_S8_His-AS"/>
</dbReference>
<dbReference type="InterPro" id="IPR050131">
    <property type="entry name" value="Peptidase_S8_subtilisin-like"/>
</dbReference>
<evidence type="ECO:0000313" key="7">
    <source>
        <dbReference type="EMBL" id="RSN75785.1"/>
    </source>
</evidence>
<protein>
    <recommendedName>
        <fullName evidence="6">Peptidase S8/S53 domain-containing protein</fullName>
    </recommendedName>
</protein>
<dbReference type="SUPFAM" id="SSF52743">
    <property type="entry name" value="Subtilisin-like"/>
    <property type="match status" value="2"/>
</dbReference>
<dbReference type="InterPro" id="IPR015500">
    <property type="entry name" value="Peptidase_S8_subtilisin-rel"/>
</dbReference>
<dbReference type="PROSITE" id="PS00138">
    <property type="entry name" value="SUBTILASE_SER"/>
    <property type="match status" value="1"/>
</dbReference>
<evidence type="ECO:0000256" key="2">
    <source>
        <dbReference type="ARBA" id="ARBA00022670"/>
    </source>
</evidence>
<evidence type="ECO:0000259" key="6">
    <source>
        <dbReference type="Pfam" id="PF00082"/>
    </source>
</evidence>
<evidence type="ECO:0000256" key="5">
    <source>
        <dbReference type="RuleBase" id="RU003355"/>
    </source>
</evidence>